<dbReference type="SUPFAM" id="SSF48452">
    <property type="entry name" value="TPR-like"/>
    <property type="match status" value="1"/>
</dbReference>
<dbReference type="InterPro" id="IPR019734">
    <property type="entry name" value="TPR_rpt"/>
</dbReference>
<dbReference type="InterPro" id="IPR007492">
    <property type="entry name" value="LytTR_DNA-bd_dom"/>
</dbReference>
<dbReference type="Gene3D" id="2.40.50.1020">
    <property type="entry name" value="LytTr DNA-binding domain"/>
    <property type="match status" value="1"/>
</dbReference>
<reference evidence="6" key="1">
    <citation type="submission" date="2016-11" db="EMBL/GenBank/DDBJ databases">
        <authorList>
            <person name="Varghese N."/>
            <person name="Submissions S."/>
        </authorList>
    </citation>
    <scope>NUCLEOTIDE SEQUENCE [LARGE SCALE GENOMIC DNA]</scope>
    <source>
        <strain evidence="6">DSM 22623</strain>
    </source>
</reference>
<keyword evidence="6" id="KW-1185">Reference proteome</keyword>
<name>A0A1M6CUG9_9FLAO</name>
<protein>
    <submittedName>
        <fullName evidence="5">LytTr DNA-binding domain-containing protein</fullName>
    </submittedName>
</protein>
<dbReference type="PROSITE" id="PS50930">
    <property type="entry name" value="HTH_LYTTR"/>
    <property type="match status" value="1"/>
</dbReference>
<proteinExistence type="predicted"/>
<evidence type="ECO:0000256" key="3">
    <source>
        <dbReference type="PROSITE-ProRule" id="PRU00339"/>
    </source>
</evidence>
<evidence type="ECO:0000256" key="1">
    <source>
        <dbReference type="ARBA" id="ARBA00022737"/>
    </source>
</evidence>
<dbReference type="SMART" id="SM00028">
    <property type="entry name" value="TPR"/>
    <property type="match status" value="3"/>
</dbReference>
<evidence type="ECO:0000313" key="5">
    <source>
        <dbReference type="EMBL" id="SHI64501.1"/>
    </source>
</evidence>
<dbReference type="PROSITE" id="PS50005">
    <property type="entry name" value="TPR"/>
    <property type="match status" value="1"/>
</dbReference>
<dbReference type="STRING" id="570521.SAMN04488508_102279"/>
<dbReference type="SMART" id="SM00850">
    <property type="entry name" value="LytTR"/>
    <property type="match status" value="1"/>
</dbReference>
<accession>A0A1M6CUG9</accession>
<dbReference type="GO" id="GO:0003677">
    <property type="term" value="F:DNA binding"/>
    <property type="evidence" value="ECO:0007669"/>
    <property type="project" value="UniProtKB-KW"/>
</dbReference>
<keyword evidence="1" id="KW-0677">Repeat</keyword>
<keyword evidence="2 3" id="KW-0802">TPR repeat</keyword>
<evidence type="ECO:0000256" key="2">
    <source>
        <dbReference type="ARBA" id="ARBA00022803"/>
    </source>
</evidence>
<keyword evidence="5" id="KW-0238">DNA-binding</keyword>
<dbReference type="RefSeq" id="WP_073314948.1">
    <property type="nucleotide sequence ID" value="NZ_FQYP01000002.1"/>
</dbReference>
<evidence type="ECO:0000259" key="4">
    <source>
        <dbReference type="PROSITE" id="PS50930"/>
    </source>
</evidence>
<dbReference type="PANTHER" id="PTHR44943:SF8">
    <property type="entry name" value="TPR REPEAT-CONTAINING PROTEIN MJ0263"/>
    <property type="match status" value="1"/>
</dbReference>
<dbReference type="PANTHER" id="PTHR44943">
    <property type="entry name" value="CELLULOSE SYNTHASE OPERON PROTEIN C"/>
    <property type="match status" value="1"/>
</dbReference>
<feature type="domain" description="HTH LytTR-type" evidence="4">
    <location>
        <begin position="501"/>
        <end position="533"/>
    </location>
</feature>
<dbReference type="Proteomes" id="UP000184432">
    <property type="component" value="Unassembled WGS sequence"/>
</dbReference>
<sequence>MTKRIAILPFEYKGEQLQFLSHSIQEVLMQELGPSQKYTVISKQSTQVAVAQSANLAHISTQLDVIRVITGTIIEQDALKVHIQYHRLDLNEIEETTISISKASIFTLGERCRTAVLQLLQIKEEKQKPLTVQKLTHPELYQKFMLGGYHFNRWTPENVAEAIALFQEVIQKEPNFAPAYLKLAKCYIFQAGRGLEKPDTVYPKARKAIDQALQLNPESGEAIIDKNLIDFFYNLDWRNIYNSIEEGLEKYVDASEAYQQLSFFWYGLKEYDAALDALYSALEYDPLSTGILNMIGDVQLSAELYDDSEKTFLSILKMVPNDIASLENLMYIASLRGNEALASRYLRKLQKNLSDTTPYVPRMGYFYGKFGHDQEAQDFLDHFDRIEQQFPNRVLHNYKTQVYSGRKDWEAVMDLIEKGWKARTGMLFILTDPQLAPIHKWKRYQLMVSQVWLPEKVEDVDYISLHTDIKETIRVNLKALLFIKAEDNYSRLYFFQNFRLEQKLVRATLKTIEKQLPNAFVRIHRTYLLNTTNSFQLFGNSKTRFITQPQHDIEIPVSRSFDHTLLTNITA</sequence>
<dbReference type="EMBL" id="FQYP01000002">
    <property type="protein sequence ID" value="SHI64501.1"/>
    <property type="molecule type" value="Genomic_DNA"/>
</dbReference>
<dbReference type="AlphaFoldDB" id="A0A1M6CUG9"/>
<organism evidence="5 6">
    <name type="scientific">Aquimarina spongiae</name>
    <dbReference type="NCBI Taxonomy" id="570521"/>
    <lineage>
        <taxon>Bacteria</taxon>
        <taxon>Pseudomonadati</taxon>
        <taxon>Bacteroidota</taxon>
        <taxon>Flavobacteriia</taxon>
        <taxon>Flavobacteriales</taxon>
        <taxon>Flavobacteriaceae</taxon>
        <taxon>Aquimarina</taxon>
    </lineage>
</organism>
<dbReference type="InterPro" id="IPR011990">
    <property type="entry name" value="TPR-like_helical_dom_sf"/>
</dbReference>
<dbReference type="OrthoDB" id="1118393at2"/>
<dbReference type="Gene3D" id="1.25.40.10">
    <property type="entry name" value="Tetratricopeptide repeat domain"/>
    <property type="match status" value="1"/>
</dbReference>
<evidence type="ECO:0000313" key="6">
    <source>
        <dbReference type="Proteomes" id="UP000184432"/>
    </source>
</evidence>
<dbReference type="Pfam" id="PF04397">
    <property type="entry name" value="LytTR"/>
    <property type="match status" value="1"/>
</dbReference>
<dbReference type="InterPro" id="IPR051685">
    <property type="entry name" value="Ycf3/AcsC/BcsC/TPR_MFPF"/>
</dbReference>
<feature type="repeat" description="TPR" evidence="3">
    <location>
        <begin position="255"/>
        <end position="288"/>
    </location>
</feature>
<gene>
    <name evidence="5" type="ORF">SAMN04488508_102279</name>
</gene>